<organism evidence="10 11">
    <name type="scientific">Callorhinchus milii</name>
    <name type="common">Ghost shark</name>
    <dbReference type="NCBI Taxonomy" id="7868"/>
    <lineage>
        <taxon>Eukaryota</taxon>
        <taxon>Metazoa</taxon>
        <taxon>Chordata</taxon>
        <taxon>Craniata</taxon>
        <taxon>Vertebrata</taxon>
        <taxon>Chondrichthyes</taxon>
        <taxon>Holocephali</taxon>
        <taxon>Chimaeriformes</taxon>
        <taxon>Callorhinchidae</taxon>
        <taxon>Callorhinchus</taxon>
    </lineage>
</organism>
<reference evidence="11" key="2">
    <citation type="journal article" date="2007" name="PLoS Biol.">
        <title>Survey sequencing and comparative analysis of the elephant shark (Callorhinchus milii) genome.</title>
        <authorList>
            <person name="Venkatesh B."/>
            <person name="Kirkness E.F."/>
            <person name="Loh Y.H."/>
            <person name="Halpern A.L."/>
            <person name="Lee A.P."/>
            <person name="Johnson J."/>
            <person name="Dandona N."/>
            <person name="Viswanathan L.D."/>
            <person name="Tay A."/>
            <person name="Venter J.C."/>
            <person name="Strausberg R.L."/>
            <person name="Brenner S."/>
        </authorList>
    </citation>
    <scope>NUCLEOTIDE SEQUENCE [LARGE SCALE GENOMIC DNA]</scope>
</reference>
<dbReference type="PANTHER" id="PTHR19282">
    <property type="entry name" value="TETRASPANIN"/>
    <property type="match status" value="1"/>
</dbReference>
<feature type="transmembrane region" description="Helical" evidence="9">
    <location>
        <begin position="12"/>
        <end position="37"/>
    </location>
</feature>
<dbReference type="GO" id="GO:0012505">
    <property type="term" value="C:endomembrane system"/>
    <property type="evidence" value="ECO:0007669"/>
    <property type="project" value="UniProtKB-SubCell"/>
</dbReference>
<evidence type="ECO:0000256" key="1">
    <source>
        <dbReference type="ARBA" id="ARBA00004127"/>
    </source>
</evidence>
<feature type="transmembrane region" description="Helical" evidence="9">
    <location>
        <begin position="57"/>
        <end position="81"/>
    </location>
</feature>
<evidence type="ECO:0000256" key="6">
    <source>
        <dbReference type="ARBA" id="ARBA00023180"/>
    </source>
</evidence>
<comment type="caution">
    <text evidence="9">Lacks conserved residue(s) required for the propagation of feature annotation.</text>
</comment>
<dbReference type="Pfam" id="PF00335">
    <property type="entry name" value="Tetraspanin"/>
    <property type="match status" value="2"/>
</dbReference>
<dbReference type="AlphaFoldDB" id="A0A4W3H3D1"/>
<comment type="subcellular location">
    <subcellularLocation>
        <location evidence="1">Endomembrane system</location>
        <topology evidence="1">Multi-pass membrane protein</topology>
    </subcellularLocation>
    <subcellularLocation>
        <location evidence="9">Membrane</location>
        <topology evidence="9">Multi-pass membrane protein</topology>
    </subcellularLocation>
</comment>
<dbReference type="InterPro" id="IPR000301">
    <property type="entry name" value="Tetraspanin_animals"/>
</dbReference>
<comment type="similarity">
    <text evidence="2 9">Belongs to the tetraspanin (TM4SF) family.</text>
</comment>
<proteinExistence type="inferred from homology"/>
<dbReference type="GeneTree" id="ENSGT00940000164506"/>
<keyword evidence="11" id="KW-1185">Reference proteome</keyword>
<dbReference type="PRINTS" id="PR00259">
    <property type="entry name" value="TMFOUR"/>
</dbReference>
<reference evidence="11" key="1">
    <citation type="journal article" date="2006" name="Science">
        <title>Ancient noncoding elements conserved in the human genome.</title>
        <authorList>
            <person name="Venkatesh B."/>
            <person name="Kirkness E.F."/>
            <person name="Loh Y.H."/>
            <person name="Halpern A.L."/>
            <person name="Lee A.P."/>
            <person name="Johnson J."/>
            <person name="Dandona N."/>
            <person name="Viswanathan L.D."/>
            <person name="Tay A."/>
            <person name="Venter J.C."/>
            <person name="Strausberg R.L."/>
            <person name="Brenner S."/>
        </authorList>
    </citation>
    <scope>NUCLEOTIDE SEQUENCE [LARGE SCALE GENOMIC DNA]</scope>
</reference>
<accession>A0A4W3H3D1</accession>
<dbReference type="Gene3D" id="1.10.1450.10">
    <property type="entry name" value="Tetraspanin"/>
    <property type="match status" value="1"/>
</dbReference>
<evidence type="ECO:0000256" key="2">
    <source>
        <dbReference type="ARBA" id="ARBA00006840"/>
    </source>
</evidence>
<dbReference type="InterPro" id="IPR018499">
    <property type="entry name" value="Tetraspanin/Peripherin"/>
</dbReference>
<keyword evidence="5 9" id="KW-0472">Membrane</keyword>
<name>A0A4W3H3D1_CALMI</name>
<dbReference type="PANTHER" id="PTHR19282:SF216">
    <property type="entry name" value="TETRASPANIN-1"/>
    <property type="match status" value="1"/>
</dbReference>
<reference evidence="10" key="5">
    <citation type="submission" date="2025-09" db="UniProtKB">
        <authorList>
            <consortium name="Ensembl"/>
        </authorList>
    </citation>
    <scope>IDENTIFICATION</scope>
</reference>
<gene>
    <name evidence="10" type="primary">LOC103187582</name>
</gene>
<keyword evidence="4 9" id="KW-1133">Transmembrane helix</keyword>
<reference evidence="11" key="3">
    <citation type="journal article" date="2014" name="Nature">
        <title>Elephant shark genome provides unique insights into gnathostome evolution.</title>
        <authorList>
            <consortium name="International Elephant Shark Genome Sequencing Consortium"/>
            <person name="Venkatesh B."/>
            <person name="Lee A.P."/>
            <person name="Ravi V."/>
            <person name="Maurya A.K."/>
            <person name="Lian M.M."/>
            <person name="Swann J.B."/>
            <person name="Ohta Y."/>
            <person name="Flajnik M.F."/>
            <person name="Sutoh Y."/>
            <person name="Kasahara M."/>
            <person name="Hoon S."/>
            <person name="Gangu V."/>
            <person name="Roy S.W."/>
            <person name="Irimia M."/>
            <person name="Korzh V."/>
            <person name="Kondrychyn I."/>
            <person name="Lim Z.W."/>
            <person name="Tay B.H."/>
            <person name="Tohari S."/>
            <person name="Kong K.W."/>
            <person name="Ho S."/>
            <person name="Lorente-Galdos B."/>
            <person name="Quilez J."/>
            <person name="Marques-Bonet T."/>
            <person name="Raney B.J."/>
            <person name="Ingham P.W."/>
            <person name="Tay A."/>
            <person name="Hillier L.W."/>
            <person name="Minx P."/>
            <person name="Boehm T."/>
            <person name="Wilson R.K."/>
            <person name="Brenner S."/>
            <person name="Warren W.C."/>
        </authorList>
    </citation>
    <scope>NUCLEOTIDE SEQUENCE [LARGE SCALE GENOMIC DNA]</scope>
</reference>
<dbReference type="PIRSF" id="PIRSF002419">
    <property type="entry name" value="Tetraspanin"/>
    <property type="match status" value="1"/>
</dbReference>
<comment type="subunit">
    <text evidence="7">Interacts with SLC19A2. Interacts with NTRK1/TRKA.</text>
</comment>
<dbReference type="Proteomes" id="UP000314986">
    <property type="component" value="Unassembled WGS sequence"/>
</dbReference>
<evidence type="ECO:0000256" key="4">
    <source>
        <dbReference type="ARBA" id="ARBA00022989"/>
    </source>
</evidence>
<comment type="function">
    <text evidence="8">Structural component of specialized membrane microdomains known as tetraspanin-enriched microdomains (TERMs), which act as platforms for receptor clustering and signaling. Participates thereby in diverse biological functions such as cell signal transduction, adhesion, migration and protein trafficking. Regulates neuronal differentiation in response to NGF by facilitating NGF-mediated activation of NTRK1/TRKA receptor tyrosine kinase and subsequent downstream signaling pathways. Plays a role in the inhibition of TNFalpha-induced apoptosis. Mechanistically, inhibits the NF-kappa-B signaling pathway by blocking phosphorylation of CHUK. Also promotes the stability of the thiamine transporter 1/SLC19A2 in intestinal epithelial cells leading to an increase of thiamine uptake process.</text>
</comment>
<evidence type="ECO:0000313" key="11">
    <source>
        <dbReference type="Proteomes" id="UP000314986"/>
    </source>
</evidence>
<sequence>MLTLFQNFFACLKFLMIGINGIITVAGFVLLGFGTWVKVHTSSVLQILGSGASHFSHVGYFLIVAGCLLAFIGIIGCCAAARENKLLLLLGSCLMKEEAYSLLKHNYTGYGDENIASYGWDTAMISFHCCGMNNHTDFIGSKYQKVTQRNYPKSCCKDPKSSNCDGKDTSEAVIYQKGCLESMIAMIKRNSSVIGGVAIGIGVLELISLVISLALFINLFQKQTAITV</sequence>
<feature type="transmembrane region" description="Helical" evidence="9">
    <location>
        <begin position="193"/>
        <end position="220"/>
    </location>
</feature>
<reference evidence="10" key="4">
    <citation type="submission" date="2025-08" db="UniProtKB">
        <authorList>
            <consortium name="Ensembl"/>
        </authorList>
    </citation>
    <scope>IDENTIFICATION</scope>
</reference>
<keyword evidence="6" id="KW-0325">Glycoprotein</keyword>
<dbReference type="InterPro" id="IPR008952">
    <property type="entry name" value="Tetraspanin_EC2_sf"/>
</dbReference>
<evidence type="ECO:0000256" key="5">
    <source>
        <dbReference type="ARBA" id="ARBA00023136"/>
    </source>
</evidence>
<evidence type="ECO:0000256" key="9">
    <source>
        <dbReference type="RuleBase" id="RU361218"/>
    </source>
</evidence>
<protein>
    <recommendedName>
        <fullName evidence="9">Tetraspanin</fullName>
    </recommendedName>
</protein>
<dbReference type="SUPFAM" id="SSF48652">
    <property type="entry name" value="Tetraspanin"/>
    <property type="match status" value="1"/>
</dbReference>
<evidence type="ECO:0000256" key="7">
    <source>
        <dbReference type="ARBA" id="ARBA00046464"/>
    </source>
</evidence>
<evidence type="ECO:0000256" key="3">
    <source>
        <dbReference type="ARBA" id="ARBA00022692"/>
    </source>
</evidence>
<evidence type="ECO:0000313" key="10">
    <source>
        <dbReference type="Ensembl" id="ENSCMIP00000011273.1"/>
    </source>
</evidence>
<dbReference type="Ensembl" id="ENSCMIT00000011553.1">
    <property type="protein sequence ID" value="ENSCMIP00000011273.1"/>
    <property type="gene ID" value="ENSCMIG00000005862.1"/>
</dbReference>
<evidence type="ECO:0000256" key="8">
    <source>
        <dbReference type="ARBA" id="ARBA00054958"/>
    </source>
</evidence>
<keyword evidence="3 9" id="KW-0812">Transmembrane</keyword>
<dbReference type="GO" id="GO:0005886">
    <property type="term" value="C:plasma membrane"/>
    <property type="evidence" value="ECO:0007669"/>
    <property type="project" value="TreeGrafter"/>
</dbReference>